<name>A0A7X6DSL0_9BACT</name>
<proteinExistence type="predicted"/>
<protein>
    <submittedName>
        <fullName evidence="1">Uncharacterized protein</fullName>
    </submittedName>
</protein>
<dbReference type="AlphaFoldDB" id="A0A7X6DSL0"/>
<comment type="caution">
    <text evidence="1">The sequence shown here is derived from an EMBL/GenBank/DDBJ whole genome shotgun (WGS) entry which is preliminary data.</text>
</comment>
<dbReference type="Proteomes" id="UP000534783">
    <property type="component" value="Unassembled WGS sequence"/>
</dbReference>
<sequence>MLIGQQQPFSTVFKNHLGAPAVFCHEAYLTFGSCQAVSPSLLLGGGDSSSHQLHISREDLAATPVETRQQRSLSREFGIEPFSCGYGIEQVGTGIGMGNVLRYDAYLCIYERTPLEWLSLTEQATSDPASAAPFEWEKLAWADHHRAALLIPYGYLIGVLRIDSTRGRLLLTGGADSSPSFTVIRDRISFKPASSKGFPAVIQEKMKDSPLAAYELSRFSEWKEYTESIGRLFIFEQK</sequence>
<organism evidence="1 2">
    <name type="scientific">Candidatus Manganitrophus noduliformans</name>
    <dbReference type="NCBI Taxonomy" id="2606439"/>
    <lineage>
        <taxon>Bacteria</taxon>
        <taxon>Pseudomonadati</taxon>
        <taxon>Nitrospirota</taxon>
        <taxon>Nitrospiria</taxon>
        <taxon>Candidatus Troglogloeales</taxon>
        <taxon>Candidatus Manganitrophaceae</taxon>
        <taxon>Candidatus Manganitrophus</taxon>
    </lineage>
</organism>
<dbReference type="EMBL" id="VTOW01000003">
    <property type="protein sequence ID" value="NKE72617.1"/>
    <property type="molecule type" value="Genomic_DNA"/>
</dbReference>
<dbReference type="RefSeq" id="WP_168062438.1">
    <property type="nucleotide sequence ID" value="NZ_VTOW01000003.1"/>
</dbReference>
<keyword evidence="2" id="KW-1185">Reference proteome</keyword>
<gene>
    <name evidence="1" type="ORF">MNODULE_17840</name>
</gene>
<evidence type="ECO:0000313" key="1">
    <source>
        <dbReference type="EMBL" id="NKE72617.1"/>
    </source>
</evidence>
<evidence type="ECO:0000313" key="2">
    <source>
        <dbReference type="Proteomes" id="UP000534783"/>
    </source>
</evidence>
<reference evidence="1 2" key="1">
    <citation type="journal article" date="2020" name="Nature">
        <title>Bacterial chemolithoautotrophy via manganese oxidation.</title>
        <authorList>
            <person name="Yu H."/>
            <person name="Leadbetter J.R."/>
        </authorList>
    </citation>
    <scope>NUCLEOTIDE SEQUENCE [LARGE SCALE GENOMIC DNA]</scope>
    <source>
        <strain evidence="1 2">Mn-1</strain>
    </source>
</reference>
<accession>A0A7X6DSL0</accession>